<evidence type="ECO:0000259" key="1">
    <source>
        <dbReference type="Pfam" id="PF06985"/>
    </source>
</evidence>
<dbReference type="AlphaFoldDB" id="A0A1B8GBJ7"/>
<organism evidence="2 3">
    <name type="scientific">Pseudogymnoascus verrucosus</name>
    <dbReference type="NCBI Taxonomy" id="342668"/>
    <lineage>
        <taxon>Eukaryota</taxon>
        <taxon>Fungi</taxon>
        <taxon>Dikarya</taxon>
        <taxon>Ascomycota</taxon>
        <taxon>Pezizomycotina</taxon>
        <taxon>Leotiomycetes</taxon>
        <taxon>Thelebolales</taxon>
        <taxon>Thelebolaceae</taxon>
        <taxon>Pseudogymnoascus</taxon>
    </lineage>
</organism>
<sequence>MESGAEIFQEPETVTKPRHRHDSTVLCRFVSGEFEKVDIDFRHTNYIAFSHVWGDPSLYHPTTISNIPEPIIASPSKARCLDQNLQRLVGDSYFWLDVLSIDQSPETVEERIQATAIMPDIYKHAQKTIVIRDGSGFQSCCVDAIGQLRTWADYHNGIQQWNTHWRTDHRGQRLYEGILERLWPLQESVFSNHVQFISCEESLARTTFSWGDIYSGTQFISANTDRLWTMSRAWASYGTTGEVSGDEQLAFMNALLRNGEVSRDRTSRIPFSTAIGREFLIQSNSTRRTTKARDLILTTMSQYSWYTAPTPRDIRNMSFGQLFRDCFDQARRAHRATLPRITGGMVGDDGLVLETSNIPEPEYLGDLVKLFGLATDAAPNNEKDCASGLEYGKVGVRTIESTSMVMTFDIIDRSLDFSPDAWKFALRGELSMSPYGVWPDEKLFLETVSKEVCQEQAMKFLNLMLIGHFGGGGAKLDADSFKRDLINANASNYSKFFIRIAALISCGIGISALSWSENVWTPVLVSIGELELLGLVSSAEMVSGEENVFHLATPLDSTTPPRLSATTTNNSGTEDRVDVCNATFLLNPNISRCLYISPFLDDSIDEPLIVQRVNSLFSAVSLGLKRLVIDMPLRSLYPEDDHNRVRPILRAAFASLEIIEEFCSVRDELFLDTVYPTNEPKVWSFWPHLEHLALYNVDVASSEFLVALRRCERLTKLVLTRPDGLEECIEDSEFPPLPHLQRVIIVNTAEGHRQWPLFRRPTSRSCFLGRIFTATPHFSPATYMAEPTAAARGGIDRLLVSINVPMPAGRDGYDAEVCQEWVRNHAIDGSLWKLHGAPISRDMEQTLLC</sequence>
<dbReference type="Proteomes" id="UP000091956">
    <property type="component" value="Unassembled WGS sequence"/>
</dbReference>
<dbReference type="Pfam" id="PF06985">
    <property type="entry name" value="HET"/>
    <property type="match status" value="1"/>
</dbReference>
<evidence type="ECO:0000313" key="2">
    <source>
        <dbReference type="EMBL" id="OBT93206.1"/>
    </source>
</evidence>
<dbReference type="PANTHER" id="PTHR24148:SF64">
    <property type="entry name" value="HETEROKARYON INCOMPATIBILITY DOMAIN-CONTAINING PROTEIN"/>
    <property type="match status" value="1"/>
</dbReference>
<gene>
    <name evidence="2" type="ORF">VE01_08815</name>
</gene>
<dbReference type="PANTHER" id="PTHR24148">
    <property type="entry name" value="ANKYRIN REPEAT DOMAIN-CONTAINING PROTEIN 39 HOMOLOG-RELATED"/>
    <property type="match status" value="1"/>
</dbReference>
<proteinExistence type="predicted"/>
<reference evidence="2 3" key="1">
    <citation type="submission" date="2016-03" db="EMBL/GenBank/DDBJ databases">
        <title>Comparative genomics of Pseudogymnoascus destructans, the fungus causing white-nose syndrome of bats.</title>
        <authorList>
            <person name="Palmer J.M."/>
            <person name="Drees K.P."/>
            <person name="Foster J.T."/>
            <person name="Lindner D.L."/>
        </authorList>
    </citation>
    <scope>NUCLEOTIDE SEQUENCE [LARGE SCALE GENOMIC DNA]</scope>
    <source>
        <strain evidence="2 3">UAMH 10579</strain>
    </source>
</reference>
<accession>A0A1B8GBJ7</accession>
<name>A0A1B8GBJ7_9PEZI</name>
<dbReference type="RefSeq" id="XP_018126939.1">
    <property type="nucleotide sequence ID" value="XM_018278234.2"/>
</dbReference>
<dbReference type="EMBL" id="KV460256">
    <property type="protein sequence ID" value="OBT93206.1"/>
    <property type="molecule type" value="Genomic_DNA"/>
</dbReference>
<dbReference type="InterPro" id="IPR052895">
    <property type="entry name" value="HetReg/Transcr_Mod"/>
</dbReference>
<reference evidence="3" key="2">
    <citation type="journal article" date="2018" name="Nat. Commun.">
        <title>Extreme sensitivity to ultraviolet light in the fungal pathogen causing white-nose syndrome of bats.</title>
        <authorList>
            <person name="Palmer J.M."/>
            <person name="Drees K.P."/>
            <person name="Foster J.T."/>
            <person name="Lindner D.L."/>
        </authorList>
    </citation>
    <scope>NUCLEOTIDE SEQUENCE [LARGE SCALE GENOMIC DNA]</scope>
    <source>
        <strain evidence="3">UAMH 10579</strain>
    </source>
</reference>
<protein>
    <recommendedName>
        <fullName evidence="1">Heterokaryon incompatibility domain-containing protein</fullName>
    </recommendedName>
</protein>
<dbReference type="GeneID" id="28842201"/>
<keyword evidence="3" id="KW-1185">Reference proteome</keyword>
<dbReference type="OrthoDB" id="6365676at2759"/>
<evidence type="ECO:0000313" key="3">
    <source>
        <dbReference type="Proteomes" id="UP000091956"/>
    </source>
</evidence>
<dbReference type="InterPro" id="IPR010730">
    <property type="entry name" value="HET"/>
</dbReference>
<feature type="domain" description="Heterokaryon incompatibility" evidence="1">
    <location>
        <begin position="46"/>
        <end position="187"/>
    </location>
</feature>